<keyword evidence="5" id="KW-0378">Hydrolase</keyword>
<protein>
    <submittedName>
        <fullName evidence="5">Putative Restriction endonuclease S subunits</fullName>
    </submittedName>
</protein>
<feature type="domain" description="Type I restriction modification DNA specificity" evidence="4">
    <location>
        <begin position="66"/>
        <end position="169"/>
    </location>
</feature>
<dbReference type="Gene3D" id="3.90.220.20">
    <property type="entry name" value="DNA methylase specificity domains"/>
    <property type="match status" value="2"/>
</dbReference>
<dbReference type="PANTHER" id="PTHR30408">
    <property type="entry name" value="TYPE-1 RESTRICTION ENZYME ECOKI SPECIFICITY PROTEIN"/>
    <property type="match status" value="1"/>
</dbReference>
<reference evidence="5 6" key="1">
    <citation type="journal article" date="2012" name="ISME J.">
        <title>Nitrification expanded: discovery, physiology and genomics of a nitrite-oxidizing bacterium from the phylum Chloroflexi.</title>
        <authorList>
            <person name="Sorokin D.Y."/>
            <person name="Lucker S."/>
            <person name="Vejmelkova D."/>
            <person name="Kostrikina N.A."/>
            <person name="Kleerebezem R."/>
            <person name="Rijpstra W.I."/>
            <person name="Damste J.S."/>
            <person name="Le Paslier D."/>
            <person name="Muyzer G."/>
            <person name="Wagner M."/>
            <person name="van Loosdrecht M.C."/>
            <person name="Daims H."/>
        </authorList>
    </citation>
    <scope>NUCLEOTIDE SEQUENCE [LARGE SCALE GENOMIC DNA]</scope>
    <source>
        <strain evidence="6">none</strain>
    </source>
</reference>
<dbReference type="InterPro" id="IPR000055">
    <property type="entry name" value="Restrct_endonuc_typeI_TRD"/>
</dbReference>
<gene>
    <name evidence="5" type="ORF">NITHO_1360002</name>
</gene>
<evidence type="ECO:0000313" key="6">
    <source>
        <dbReference type="Proteomes" id="UP000004221"/>
    </source>
</evidence>
<dbReference type="GO" id="GO:0004519">
    <property type="term" value="F:endonuclease activity"/>
    <property type="evidence" value="ECO:0007669"/>
    <property type="project" value="UniProtKB-KW"/>
</dbReference>
<accession>I4ED39</accession>
<dbReference type="REBASE" id="60379">
    <property type="entry name" value="S.NhoORF1360003P"/>
</dbReference>
<feature type="domain" description="Type I restriction modification DNA specificity" evidence="4">
    <location>
        <begin position="249"/>
        <end position="362"/>
    </location>
</feature>
<keyword evidence="5" id="KW-0540">Nuclease</keyword>
<name>I4ED39_9BACT</name>
<evidence type="ECO:0000256" key="1">
    <source>
        <dbReference type="ARBA" id="ARBA00010923"/>
    </source>
</evidence>
<dbReference type="Proteomes" id="UP000004221">
    <property type="component" value="Unassembled WGS sequence"/>
</dbReference>
<sequence>MNSPFPMVRLGEVLTQYTEFIEAPEPRLYPKLSVRLYGRGAVLDTPVHGAALKMKRHQVAKAGQVILSEIWGKKGAIGYVPPSGDGALCTSHFFLFDVHTEKIDPRYLQAIFTANYLENQLGGKAKGTTGYAAVRPKHLLAAAIPLPPLDEQRRIVARIEVLAAKIEEARELRRQASIAVDSLASHHRDRFFELNAHAVEMGMVTEVIDPNPSHRYPVYEPDGVPMISTVDFTGEDGINTQNTKRVPISFYEDTLGRFNVRDGDVIFSRKGKIGYARLHPPGTKLAMTHTLCVIQPDRSKLLPRYLLHFARSGVFLQHLSGTMNPNTGVPTLGLGVIRSSPINVPSLLRQQEIVDRLEETGQLLQQLRILQGRMSKEIDVLLPSILDKAFKGEL</sequence>
<dbReference type="InterPro" id="IPR052021">
    <property type="entry name" value="Type-I_RS_S_subunit"/>
</dbReference>
<dbReference type="AlphaFoldDB" id="I4ED39"/>
<evidence type="ECO:0000256" key="2">
    <source>
        <dbReference type="ARBA" id="ARBA00022747"/>
    </source>
</evidence>
<keyword evidence="3" id="KW-0238">DNA-binding</keyword>
<comment type="similarity">
    <text evidence="1">Belongs to the type-I restriction system S methylase family.</text>
</comment>
<evidence type="ECO:0000256" key="3">
    <source>
        <dbReference type="ARBA" id="ARBA00023125"/>
    </source>
</evidence>
<comment type="caution">
    <text evidence="5">The sequence shown here is derived from an EMBL/GenBank/DDBJ whole genome shotgun (WGS) entry which is preliminary data.</text>
</comment>
<keyword evidence="6" id="KW-1185">Reference proteome</keyword>
<dbReference type="EMBL" id="CAGS01000042">
    <property type="protein sequence ID" value="CCF82601.1"/>
    <property type="molecule type" value="Genomic_DNA"/>
</dbReference>
<dbReference type="Pfam" id="PF01420">
    <property type="entry name" value="Methylase_S"/>
    <property type="match status" value="2"/>
</dbReference>
<evidence type="ECO:0000259" key="4">
    <source>
        <dbReference type="Pfam" id="PF01420"/>
    </source>
</evidence>
<dbReference type="OrthoDB" id="164285at2"/>
<dbReference type="SUPFAM" id="SSF116734">
    <property type="entry name" value="DNA methylase specificity domain"/>
    <property type="match status" value="2"/>
</dbReference>
<keyword evidence="2" id="KW-0680">Restriction system</keyword>
<proteinExistence type="inferred from homology"/>
<dbReference type="PANTHER" id="PTHR30408:SF12">
    <property type="entry name" value="TYPE I RESTRICTION ENZYME MJAVIII SPECIFICITY SUBUNIT"/>
    <property type="match status" value="1"/>
</dbReference>
<keyword evidence="5" id="KW-0255">Endonuclease</keyword>
<dbReference type="RefSeq" id="WP_008474787.1">
    <property type="nucleotide sequence ID" value="NZ_CAGS01000042.1"/>
</dbReference>
<evidence type="ECO:0000313" key="5">
    <source>
        <dbReference type="EMBL" id="CCF82601.1"/>
    </source>
</evidence>
<organism evidence="5 6">
    <name type="scientific">Nitrolancea hollandica Lb</name>
    <dbReference type="NCBI Taxonomy" id="1129897"/>
    <lineage>
        <taxon>Bacteria</taxon>
        <taxon>Pseudomonadati</taxon>
        <taxon>Thermomicrobiota</taxon>
        <taxon>Thermomicrobia</taxon>
        <taxon>Sphaerobacterales</taxon>
        <taxon>Sphaerobacterineae</taxon>
        <taxon>Sphaerobacteraceae</taxon>
        <taxon>Nitrolancea</taxon>
    </lineage>
</organism>
<dbReference type="GO" id="GO:0009307">
    <property type="term" value="P:DNA restriction-modification system"/>
    <property type="evidence" value="ECO:0007669"/>
    <property type="project" value="UniProtKB-KW"/>
</dbReference>
<dbReference type="InterPro" id="IPR044946">
    <property type="entry name" value="Restrct_endonuc_typeI_TRD_sf"/>
</dbReference>
<dbReference type="GO" id="GO:0003677">
    <property type="term" value="F:DNA binding"/>
    <property type="evidence" value="ECO:0007669"/>
    <property type="project" value="UniProtKB-KW"/>
</dbReference>